<evidence type="ECO:0000256" key="1">
    <source>
        <dbReference type="ARBA" id="ARBA00010790"/>
    </source>
</evidence>
<dbReference type="Pfam" id="PF00732">
    <property type="entry name" value="GMC_oxred_N"/>
    <property type="match status" value="1"/>
</dbReference>
<dbReference type="GO" id="GO:0016614">
    <property type="term" value="F:oxidoreductase activity, acting on CH-OH group of donors"/>
    <property type="evidence" value="ECO:0007669"/>
    <property type="project" value="InterPro"/>
</dbReference>
<evidence type="ECO:0000259" key="5">
    <source>
        <dbReference type="Pfam" id="PF00732"/>
    </source>
</evidence>
<keyword evidence="3" id="KW-0274">FAD</keyword>
<evidence type="ECO:0000256" key="4">
    <source>
        <dbReference type="ARBA" id="ARBA00023002"/>
    </source>
</evidence>
<dbReference type="GO" id="GO:0050660">
    <property type="term" value="F:flavin adenine dinucleotide binding"/>
    <property type="evidence" value="ECO:0007669"/>
    <property type="project" value="InterPro"/>
</dbReference>
<dbReference type="EMBL" id="JAAAHS010000058">
    <property type="protein sequence ID" value="NBE51887.1"/>
    <property type="molecule type" value="Genomic_DNA"/>
</dbReference>
<dbReference type="PANTHER" id="PTHR46056">
    <property type="entry name" value="LONG-CHAIN-ALCOHOL OXIDASE"/>
    <property type="match status" value="1"/>
</dbReference>
<proteinExistence type="inferred from homology"/>
<dbReference type="Gene3D" id="3.50.50.60">
    <property type="entry name" value="FAD/NAD(P)-binding domain"/>
    <property type="match status" value="4"/>
</dbReference>
<feature type="domain" description="Glucose-methanol-choline oxidoreductase C-terminal" evidence="7">
    <location>
        <begin position="452"/>
        <end position="507"/>
    </location>
</feature>
<sequence>MSSTAERTDVLVIGSGFGGAITAYHLAAGGAKVTILERGPWLRTEEFEHDYKLGSSYTRAFDFTVGDGMSILGGNCVGGGSVVYFAAMPRAPRFVFERHGSIGRRMWPGAINRDTLDPWYDRVAESLNITKQEWSDASYAGGLWAAACDHAGRTANPLPAAIDNSKCVNCNFMMAGCRFEAKQSLTLNYLPAALAHGARIRPLHEVQRISRTADGDYLVHYNVVDNDDYRVHIGSGTIEAKVVVMAAGAGATPVILQRSEDDLGTMPHAVGRYFSGNGERLNTAIINEDKAAELLGLDRGDGLAYAANAIGKGPTVASWDRLDGSLPEYSRYSLEQLYFPPGLGTILAQVPDASGPTWFGPEKKEILKRWTSWLTIFTMIEDDNEGVFGPPPATGNAHRISQQMLGRGNLSYDPTPNTWGAWMQSDAEVKEILEKDGLAKVMPWTNDLIGAYTVHPLASCRMGDDPHTSALDDRNELRGHPGIFVTDGSAVPGALTVNPAMTIAAVAERAVPNIVRAAQDKGVRVSYGAPAPDGSRAGRKNVLPLLQLAGR</sequence>
<evidence type="ECO:0000259" key="7">
    <source>
        <dbReference type="Pfam" id="PF05199"/>
    </source>
</evidence>
<evidence type="ECO:0000313" key="8">
    <source>
        <dbReference type="EMBL" id="NBE51887.1"/>
    </source>
</evidence>
<organism evidence="8 9">
    <name type="scientific">Streptomyces boluensis</name>
    <dbReference type="NCBI Taxonomy" id="1775135"/>
    <lineage>
        <taxon>Bacteria</taxon>
        <taxon>Bacillati</taxon>
        <taxon>Actinomycetota</taxon>
        <taxon>Actinomycetes</taxon>
        <taxon>Kitasatosporales</taxon>
        <taxon>Streptomycetaceae</taxon>
        <taxon>Streptomyces</taxon>
    </lineage>
</organism>
<dbReference type="InterPro" id="IPR036188">
    <property type="entry name" value="FAD/NAD-bd_sf"/>
</dbReference>
<name>A0A964URX8_9ACTN</name>
<gene>
    <name evidence="8" type="ORF">GUY60_10730</name>
</gene>
<dbReference type="InterPro" id="IPR007867">
    <property type="entry name" value="GMC_OxRtase_C"/>
</dbReference>
<dbReference type="Pfam" id="PF05199">
    <property type="entry name" value="GMC_oxred_C"/>
    <property type="match status" value="1"/>
</dbReference>
<dbReference type="PANTHER" id="PTHR46056:SF12">
    <property type="entry name" value="LONG-CHAIN-ALCOHOL OXIDASE"/>
    <property type="match status" value="1"/>
</dbReference>
<keyword evidence="4" id="KW-0560">Oxidoreductase</keyword>
<dbReference type="RefSeq" id="WP_161696315.1">
    <property type="nucleotide sequence ID" value="NZ_JAAAHS010000058.1"/>
</dbReference>
<feature type="domain" description="FAD dependent oxidoreductase" evidence="6">
    <location>
        <begin position="9"/>
        <end position="41"/>
    </location>
</feature>
<feature type="domain" description="Glucose-methanol-choline oxidoreductase N-terminal" evidence="5">
    <location>
        <begin position="66"/>
        <end position="272"/>
    </location>
</feature>
<evidence type="ECO:0000259" key="6">
    <source>
        <dbReference type="Pfam" id="PF01266"/>
    </source>
</evidence>
<dbReference type="OrthoDB" id="9798604at2"/>
<comment type="similarity">
    <text evidence="1">Belongs to the GMC oxidoreductase family.</text>
</comment>
<dbReference type="Pfam" id="PF01266">
    <property type="entry name" value="DAO"/>
    <property type="match status" value="1"/>
</dbReference>
<dbReference type="SUPFAM" id="SSF51905">
    <property type="entry name" value="FAD/NAD(P)-binding domain"/>
    <property type="match status" value="1"/>
</dbReference>
<comment type="caution">
    <text evidence="8">The sequence shown here is derived from an EMBL/GenBank/DDBJ whole genome shotgun (WGS) entry which is preliminary data.</text>
</comment>
<dbReference type="Proteomes" id="UP000598297">
    <property type="component" value="Unassembled WGS sequence"/>
</dbReference>
<reference evidence="8" key="1">
    <citation type="submission" date="2020-01" db="EMBL/GenBank/DDBJ databases">
        <title>Whole-genome analyses of novel actinobacteria.</title>
        <authorList>
            <person name="Sahin N."/>
        </authorList>
    </citation>
    <scope>NUCLEOTIDE SEQUENCE</scope>
    <source>
        <strain evidence="8">YC537</strain>
    </source>
</reference>
<evidence type="ECO:0000313" key="9">
    <source>
        <dbReference type="Proteomes" id="UP000598297"/>
    </source>
</evidence>
<evidence type="ECO:0000256" key="3">
    <source>
        <dbReference type="ARBA" id="ARBA00022827"/>
    </source>
</evidence>
<evidence type="ECO:0000256" key="2">
    <source>
        <dbReference type="ARBA" id="ARBA00022630"/>
    </source>
</evidence>
<keyword evidence="2" id="KW-0285">Flavoprotein</keyword>
<accession>A0A964URX8</accession>
<dbReference type="InterPro" id="IPR006076">
    <property type="entry name" value="FAD-dep_OxRdtase"/>
</dbReference>
<keyword evidence="9" id="KW-1185">Reference proteome</keyword>
<protein>
    <submittedName>
        <fullName evidence="8">FAD-binding protein</fullName>
    </submittedName>
</protein>
<dbReference type="AlphaFoldDB" id="A0A964URX8"/>
<dbReference type="InterPro" id="IPR000172">
    <property type="entry name" value="GMC_OxRdtase_N"/>
</dbReference>